<keyword evidence="6 9" id="KW-1133">Transmembrane helix</keyword>
<evidence type="ECO:0000313" key="12">
    <source>
        <dbReference type="EMBL" id="KAL1526565.1"/>
    </source>
</evidence>
<dbReference type="Pfam" id="PF00005">
    <property type="entry name" value="ABC_tran"/>
    <property type="match status" value="1"/>
</dbReference>
<evidence type="ECO:0000313" key="13">
    <source>
        <dbReference type="Proteomes" id="UP001515480"/>
    </source>
</evidence>
<dbReference type="PROSITE" id="PS50929">
    <property type="entry name" value="ABC_TM1F"/>
    <property type="match status" value="1"/>
</dbReference>
<sequence>MAPGGAAPPWEKLPESPKATPTEPPFGLAHAPLSGARRSFFGRLWFLWCVAHEHNLKQETGFALVALLTNVLGMALFSQLPMFAGLVFKKMTGGEAQTAVDLSQLRHALMMGVPLFVSFSLVSVGATLLGQQIGTRFRRALHRELAFLYFSHDTFYRLQLMTESIVDPDQIITADVTQMIRILWGGVNPPYESAILKFTAAFVLLGFAIRNALRLGGQVVTILSLALLLSTFLINWCISKPVEKITAAQEELEGRFRLQHMRLCIYAEHVALLRGTRFEAKLLEGLFAAVIIHQGVLVRAYYVLMGCVSFFGVSGMAFNTAICSIRLYTGELAAYDTSQLAQLLGTMDMLAGAFQVLPTMLPQIATAGGMAGRVIELYDTLTALNEAKAPPVELLDTPYRLGFELLTLHVPDRSMLVARDLRFVVERGVSTILSGESGCGKSSLLRCLAGLWDADCGIIYRSSSVVFLPQKPYFCVGTLRDQVLYPSGTSSDAEIIALLNTLQLGVLHERYGLDQIITWEDVLSGGEQQRLSFARALAARPSFAVLDESTSALDLASEQKCMRMMANAGITCLSVGHRPSVEKYHQRKIVLRRSPINREDVNLLEVGINHESVGEDAASSESEERWGCTAKLI</sequence>
<dbReference type="CDD" id="cd03223">
    <property type="entry name" value="ABCD_peroxisomal_ALDP"/>
    <property type="match status" value="1"/>
</dbReference>
<evidence type="ECO:0000256" key="7">
    <source>
        <dbReference type="ARBA" id="ARBA00023136"/>
    </source>
</evidence>
<dbReference type="GO" id="GO:0016887">
    <property type="term" value="F:ATP hydrolysis activity"/>
    <property type="evidence" value="ECO:0007669"/>
    <property type="project" value="InterPro"/>
</dbReference>
<dbReference type="Gene3D" id="3.40.50.300">
    <property type="entry name" value="P-loop containing nucleotide triphosphate hydrolases"/>
    <property type="match status" value="1"/>
</dbReference>
<feature type="transmembrane region" description="Helical" evidence="9">
    <location>
        <begin position="194"/>
        <end position="213"/>
    </location>
</feature>
<dbReference type="Proteomes" id="UP001515480">
    <property type="component" value="Unassembled WGS sequence"/>
</dbReference>
<evidence type="ECO:0000256" key="6">
    <source>
        <dbReference type="ARBA" id="ARBA00022989"/>
    </source>
</evidence>
<dbReference type="InterPro" id="IPR027417">
    <property type="entry name" value="P-loop_NTPase"/>
</dbReference>
<comment type="caution">
    <text evidence="12">The sequence shown here is derived from an EMBL/GenBank/DDBJ whole genome shotgun (WGS) entry which is preliminary data.</text>
</comment>
<dbReference type="SMART" id="SM00382">
    <property type="entry name" value="AAA"/>
    <property type="match status" value="1"/>
</dbReference>
<reference evidence="12 13" key="1">
    <citation type="journal article" date="2024" name="Science">
        <title>Giant polyketide synthase enzymes in the biosynthesis of giant marine polyether toxins.</title>
        <authorList>
            <person name="Fallon T.R."/>
            <person name="Shende V.V."/>
            <person name="Wierzbicki I.H."/>
            <person name="Pendleton A.L."/>
            <person name="Watervoot N.F."/>
            <person name="Auber R.P."/>
            <person name="Gonzalez D.J."/>
            <person name="Wisecaver J.H."/>
            <person name="Moore B.S."/>
        </authorList>
    </citation>
    <scope>NUCLEOTIDE SEQUENCE [LARGE SCALE GENOMIC DNA]</scope>
    <source>
        <strain evidence="12 13">12B1</strain>
    </source>
</reference>
<protein>
    <recommendedName>
        <fullName evidence="14">ATP-dependent transporter ycf16</fullName>
    </recommendedName>
</protein>
<dbReference type="Pfam" id="PF06472">
    <property type="entry name" value="ABC_membrane_2"/>
    <property type="match status" value="1"/>
</dbReference>
<keyword evidence="13" id="KW-1185">Reference proteome</keyword>
<dbReference type="PANTHER" id="PTHR11384">
    <property type="entry name" value="ATP-BINDING CASSETTE, SUB-FAMILY D MEMBER"/>
    <property type="match status" value="1"/>
</dbReference>
<dbReference type="EMBL" id="JBGBPQ010000003">
    <property type="protein sequence ID" value="KAL1526565.1"/>
    <property type="molecule type" value="Genomic_DNA"/>
</dbReference>
<evidence type="ECO:0000256" key="3">
    <source>
        <dbReference type="ARBA" id="ARBA00022692"/>
    </source>
</evidence>
<organism evidence="12 13">
    <name type="scientific">Prymnesium parvum</name>
    <name type="common">Toxic golden alga</name>
    <dbReference type="NCBI Taxonomy" id="97485"/>
    <lineage>
        <taxon>Eukaryota</taxon>
        <taxon>Haptista</taxon>
        <taxon>Haptophyta</taxon>
        <taxon>Prymnesiophyceae</taxon>
        <taxon>Prymnesiales</taxon>
        <taxon>Prymnesiaceae</taxon>
        <taxon>Prymnesium</taxon>
    </lineage>
</organism>
<dbReference type="PANTHER" id="PTHR11384:SF59">
    <property type="entry name" value="LYSOSOMAL COBALAMIN TRANSPORTER ABCD4"/>
    <property type="match status" value="1"/>
</dbReference>
<name>A0AB34JY13_PRYPA</name>
<dbReference type="InterPro" id="IPR003593">
    <property type="entry name" value="AAA+_ATPase"/>
</dbReference>
<evidence type="ECO:0000256" key="9">
    <source>
        <dbReference type="SAM" id="Phobius"/>
    </source>
</evidence>
<dbReference type="GO" id="GO:0140359">
    <property type="term" value="F:ABC-type transporter activity"/>
    <property type="evidence" value="ECO:0007669"/>
    <property type="project" value="InterPro"/>
</dbReference>
<keyword evidence="2" id="KW-0813">Transport</keyword>
<dbReference type="GO" id="GO:0005524">
    <property type="term" value="F:ATP binding"/>
    <property type="evidence" value="ECO:0007669"/>
    <property type="project" value="UniProtKB-KW"/>
</dbReference>
<keyword evidence="7 9" id="KW-0472">Membrane</keyword>
<accession>A0AB34JY13</accession>
<dbReference type="GO" id="GO:0016020">
    <property type="term" value="C:membrane"/>
    <property type="evidence" value="ECO:0007669"/>
    <property type="project" value="InterPro"/>
</dbReference>
<evidence type="ECO:0000256" key="5">
    <source>
        <dbReference type="ARBA" id="ARBA00022840"/>
    </source>
</evidence>
<dbReference type="AlphaFoldDB" id="A0AB34JY13"/>
<feature type="domain" description="ABC transmembrane type-1" evidence="11">
    <location>
        <begin position="64"/>
        <end position="366"/>
    </location>
</feature>
<dbReference type="InterPro" id="IPR011527">
    <property type="entry name" value="ABC1_TM_dom"/>
</dbReference>
<feature type="transmembrane region" description="Helical" evidence="9">
    <location>
        <begin position="62"/>
        <end position="88"/>
    </location>
</feature>
<dbReference type="InterPro" id="IPR003439">
    <property type="entry name" value="ABC_transporter-like_ATP-bd"/>
</dbReference>
<keyword evidence="4" id="KW-0547">Nucleotide-binding</keyword>
<evidence type="ECO:0000259" key="11">
    <source>
        <dbReference type="PROSITE" id="PS50929"/>
    </source>
</evidence>
<dbReference type="InterPro" id="IPR050835">
    <property type="entry name" value="ABC_transporter_sub-D"/>
</dbReference>
<feature type="domain" description="ABC transporter" evidence="10">
    <location>
        <begin position="403"/>
        <end position="618"/>
    </location>
</feature>
<dbReference type="PROSITE" id="PS00211">
    <property type="entry name" value="ABC_TRANSPORTER_1"/>
    <property type="match status" value="1"/>
</dbReference>
<evidence type="ECO:0000256" key="4">
    <source>
        <dbReference type="ARBA" id="ARBA00022741"/>
    </source>
</evidence>
<dbReference type="SUPFAM" id="SSF90123">
    <property type="entry name" value="ABC transporter transmembrane region"/>
    <property type="match status" value="1"/>
</dbReference>
<dbReference type="InterPro" id="IPR036640">
    <property type="entry name" value="ABC1_TM_sf"/>
</dbReference>
<comment type="similarity">
    <text evidence="1">Belongs to the ABC transporter superfamily. ABCD family. Peroxisomal fatty acyl CoA transporter (TC 3.A.1.203) subfamily.</text>
</comment>
<dbReference type="Gene3D" id="1.20.1560.10">
    <property type="entry name" value="ABC transporter type 1, transmembrane domain"/>
    <property type="match status" value="1"/>
</dbReference>
<keyword evidence="5" id="KW-0067">ATP-binding</keyword>
<evidence type="ECO:0000256" key="8">
    <source>
        <dbReference type="SAM" id="MobiDB-lite"/>
    </source>
</evidence>
<proteinExistence type="inferred from homology"/>
<evidence type="ECO:0008006" key="14">
    <source>
        <dbReference type="Google" id="ProtNLM"/>
    </source>
</evidence>
<feature type="transmembrane region" description="Helical" evidence="9">
    <location>
        <begin position="219"/>
        <end position="238"/>
    </location>
</feature>
<feature type="transmembrane region" description="Helical" evidence="9">
    <location>
        <begin position="308"/>
        <end position="328"/>
    </location>
</feature>
<keyword evidence="3 9" id="KW-0812">Transmembrane</keyword>
<evidence type="ECO:0000256" key="2">
    <source>
        <dbReference type="ARBA" id="ARBA00022448"/>
    </source>
</evidence>
<evidence type="ECO:0000259" key="10">
    <source>
        <dbReference type="PROSITE" id="PS50893"/>
    </source>
</evidence>
<evidence type="ECO:0000256" key="1">
    <source>
        <dbReference type="ARBA" id="ARBA00008575"/>
    </source>
</evidence>
<feature type="transmembrane region" description="Helical" evidence="9">
    <location>
        <begin position="108"/>
        <end position="129"/>
    </location>
</feature>
<dbReference type="SUPFAM" id="SSF52540">
    <property type="entry name" value="P-loop containing nucleoside triphosphate hydrolases"/>
    <property type="match status" value="1"/>
</dbReference>
<feature type="region of interest" description="Disordered" evidence="8">
    <location>
        <begin position="1"/>
        <end position="27"/>
    </location>
</feature>
<dbReference type="InterPro" id="IPR017871">
    <property type="entry name" value="ABC_transporter-like_CS"/>
</dbReference>
<dbReference type="PROSITE" id="PS50893">
    <property type="entry name" value="ABC_TRANSPORTER_2"/>
    <property type="match status" value="1"/>
</dbReference>
<gene>
    <name evidence="12" type="ORF">AB1Y20_015273</name>
</gene>
<feature type="region of interest" description="Disordered" evidence="8">
    <location>
        <begin position="614"/>
        <end position="633"/>
    </location>
</feature>